<dbReference type="InterPro" id="IPR011990">
    <property type="entry name" value="TPR-like_helical_dom_sf"/>
</dbReference>
<evidence type="ECO:0000256" key="2">
    <source>
        <dbReference type="ARBA" id="ARBA00022737"/>
    </source>
</evidence>
<feature type="region of interest" description="Disordered" evidence="4">
    <location>
        <begin position="837"/>
        <end position="863"/>
    </location>
</feature>
<feature type="compositionally biased region" description="Basic and acidic residues" evidence="4">
    <location>
        <begin position="849"/>
        <end position="863"/>
    </location>
</feature>
<dbReference type="STRING" id="296587.C1E3D2"/>
<dbReference type="AlphaFoldDB" id="C1E3D2"/>
<feature type="repeat" description="PPR" evidence="3">
    <location>
        <begin position="568"/>
        <end position="602"/>
    </location>
</feature>
<dbReference type="InterPro" id="IPR002885">
    <property type="entry name" value="PPR_rpt"/>
</dbReference>
<dbReference type="PROSITE" id="PS51375">
    <property type="entry name" value="PPR"/>
    <property type="match status" value="1"/>
</dbReference>
<name>C1E3D2_MICCC</name>
<dbReference type="SUPFAM" id="SSF48452">
    <property type="entry name" value="TPR-like"/>
    <property type="match status" value="1"/>
</dbReference>
<feature type="compositionally biased region" description="Polar residues" evidence="4">
    <location>
        <begin position="112"/>
        <end position="125"/>
    </location>
</feature>
<gene>
    <name evidence="5" type="ORF">MICPUN_57640</name>
</gene>
<evidence type="ECO:0000256" key="1">
    <source>
        <dbReference type="ARBA" id="ARBA00007626"/>
    </source>
</evidence>
<dbReference type="Pfam" id="PF13812">
    <property type="entry name" value="PPR_3"/>
    <property type="match status" value="1"/>
</dbReference>
<dbReference type="Gene3D" id="1.25.40.10">
    <property type="entry name" value="Tetratricopeptide repeat domain"/>
    <property type="match status" value="3"/>
</dbReference>
<evidence type="ECO:0000256" key="4">
    <source>
        <dbReference type="SAM" id="MobiDB-lite"/>
    </source>
</evidence>
<proteinExistence type="inferred from homology"/>
<sequence length="1075" mass="114756">MWRRLRRIPVGWIDAATTEARSARARWGGAWRRVPAGGPSWSIASIASVAPSTSVATNRRAPAPPPPTTTTATAGSAGSRVACIRRPPPPPVDPSRGAPAARLDARRGFAASPTSSSDGTHNPVSSILPRKHFTDAMRAARDAGDVPAVMKHFAELCERYPDSQGPGAFEILLSVAAAEGNPEAAVDTLEAMLSLGYPPTHHTHRKIIVAHNRGGQLDRAWEWLQMLAESEGNEYLAHAEGNAGARLFDAILVGAGKVADANVFNECWRVMRSMGVDPTEGTLEAHMLMESKVGWSEGVETAWERRDAGFEYLHPISKRSPRLFCRRVEAHARIATYLLKPRDVRRGGRAVGVGGDGGGRAGGRNSRETRRAAWISRAAAAIALDELYARTTPEPATDTAVNGDASGTHAVTHPRDVRDATTTLCNAYAACGDSDAIRDLMERAQLAGVAPDSHMFNALLRSEAADRSLAWDPAEDAGGNAGGGFSVGGSIPAGHVAGNGAGIGYTHAEELQDAVIRVEEMMRDMLESGVRPDLHSFMALLAAYAKVGDVAAAGDALAGMKVRGIELDTWAFNALLQACAAASDLDAASKVRASMKKSSVAADDITFLHLFTACARRTRQVAVALRDEEDWDEEWEWGGDGEGGAWVDEDEDGARRHHLGARAAESHAKLAGALLVDPGVGGSIPGGDLRGTLGRAIGVREAAAAAAAAAREGLSSVRGVFEDLRSDGEPIRLTPASVDAHRFPPSSSSLSRRQHVHAASPELARARAALREFRADMDASGVAFTPQCATALVQTMGRLREFDEMMAFVRSPPAGVPPDVYMYTQALHALAQDPFHWRRDGSTGDEGNDGPHDVRDASDGRVETGPKAALQLADEMTSLGMAHTRVTLNCVLLACAHLRDYDEAIRRFETHVNGGGEVGVDTYNALLRCAWAAGVFSQNASSIAQALENEGLKPNAHTELTLRRCGGFGQGMGGDRDASDALLRRFGFAVEAPAPPPREPMPWEKDDEDEKMPTSSSAYKGPPPRKPLVAEIGVDVEDDDDVDKLAEGDMEEPLVYSRKDGKLTRAGRRWEKGRK</sequence>
<evidence type="ECO:0000313" key="5">
    <source>
        <dbReference type="EMBL" id="ACO62913.1"/>
    </source>
</evidence>
<dbReference type="RefSeq" id="XP_002501655.1">
    <property type="nucleotide sequence ID" value="XM_002501609.1"/>
</dbReference>
<reference evidence="5 6" key="1">
    <citation type="journal article" date="2009" name="Science">
        <title>Green evolution and dynamic adaptations revealed by genomes of the marine picoeukaryotes Micromonas.</title>
        <authorList>
            <person name="Worden A.Z."/>
            <person name="Lee J.H."/>
            <person name="Mock T."/>
            <person name="Rouze P."/>
            <person name="Simmons M.P."/>
            <person name="Aerts A.L."/>
            <person name="Allen A.E."/>
            <person name="Cuvelier M.L."/>
            <person name="Derelle E."/>
            <person name="Everett M.V."/>
            <person name="Foulon E."/>
            <person name="Grimwood J."/>
            <person name="Gundlach H."/>
            <person name="Henrissat B."/>
            <person name="Napoli C."/>
            <person name="McDonald S.M."/>
            <person name="Parker M.S."/>
            <person name="Rombauts S."/>
            <person name="Salamov A."/>
            <person name="Von Dassow P."/>
            <person name="Badger J.H."/>
            <person name="Coutinho P.M."/>
            <person name="Demir E."/>
            <person name="Dubchak I."/>
            <person name="Gentemann C."/>
            <person name="Eikrem W."/>
            <person name="Gready J.E."/>
            <person name="John U."/>
            <person name="Lanier W."/>
            <person name="Lindquist E.A."/>
            <person name="Lucas S."/>
            <person name="Mayer K.F."/>
            <person name="Moreau H."/>
            <person name="Not F."/>
            <person name="Otillar R."/>
            <person name="Panaud O."/>
            <person name="Pangilinan J."/>
            <person name="Paulsen I."/>
            <person name="Piegu B."/>
            <person name="Poliakov A."/>
            <person name="Robbens S."/>
            <person name="Schmutz J."/>
            <person name="Toulza E."/>
            <person name="Wyss T."/>
            <person name="Zelensky A."/>
            <person name="Zhou K."/>
            <person name="Armbrust E.V."/>
            <person name="Bhattacharya D."/>
            <person name="Goodenough U.W."/>
            <person name="Van de Peer Y."/>
            <person name="Grigoriev I.V."/>
        </authorList>
    </citation>
    <scope>NUCLEOTIDE SEQUENCE [LARGE SCALE GENOMIC DNA]</scope>
    <source>
        <strain evidence="6">RCC299 / NOUM17</strain>
    </source>
</reference>
<dbReference type="eggNOG" id="KOG4197">
    <property type="taxonomic scope" value="Eukaryota"/>
</dbReference>
<keyword evidence="6" id="KW-1185">Reference proteome</keyword>
<accession>C1E3D2</accession>
<protein>
    <recommendedName>
        <fullName evidence="7">Pentacotripeptide-repeat region of PRORP domain-containing protein</fullName>
    </recommendedName>
</protein>
<keyword evidence="2" id="KW-0677">Repeat</keyword>
<evidence type="ECO:0008006" key="7">
    <source>
        <dbReference type="Google" id="ProtNLM"/>
    </source>
</evidence>
<dbReference type="InParanoid" id="C1E3D2"/>
<dbReference type="EMBL" id="CP001325">
    <property type="protein sequence ID" value="ACO62913.1"/>
    <property type="molecule type" value="Genomic_DNA"/>
</dbReference>
<feature type="region of interest" description="Disordered" evidence="4">
    <location>
        <begin position="991"/>
        <end position="1075"/>
    </location>
</feature>
<evidence type="ECO:0000313" key="6">
    <source>
        <dbReference type="Proteomes" id="UP000002009"/>
    </source>
</evidence>
<comment type="similarity">
    <text evidence="1">Belongs to the PPR family. P subfamily.</text>
</comment>
<feature type="compositionally biased region" description="Low complexity" evidence="4">
    <location>
        <begin position="69"/>
        <end position="79"/>
    </location>
</feature>
<dbReference type="GeneID" id="8242563"/>
<feature type="compositionally biased region" description="Acidic residues" evidence="4">
    <location>
        <begin position="1034"/>
        <end position="1052"/>
    </location>
</feature>
<evidence type="ECO:0000256" key="3">
    <source>
        <dbReference type="PROSITE-ProRule" id="PRU00708"/>
    </source>
</evidence>
<dbReference type="OrthoDB" id="185373at2759"/>
<feature type="region of interest" description="Disordered" evidence="4">
    <location>
        <begin position="53"/>
        <end position="129"/>
    </location>
</feature>
<dbReference type="PANTHER" id="PTHR47447">
    <property type="entry name" value="OS03G0856100 PROTEIN"/>
    <property type="match status" value="1"/>
</dbReference>
<feature type="compositionally biased region" description="Basic residues" evidence="4">
    <location>
        <begin position="1065"/>
        <end position="1075"/>
    </location>
</feature>
<organism evidence="5 6">
    <name type="scientific">Micromonas commoda (strain RCC299 / NOUM17 / CCMP2709)</name>
    <name type="common">Picoplanktonic green alga</name>
    <dbReference type="NCBI Taxonomy" id="296587"/>
    <lineage>
        <taxon>Eukaryota</taxon>
        <taxon>Viridiplantae</taxon>
        <taxon>Chlorophyta</taxon>
        <taxon>Mamiellophyceae</taxon>
        <taxon>Mamiellales</taxon>
        <taxon>Mamiellaceae</taxon>
        <taxon>Micromonas</taxon>
    </lineage>
</organism>
<dbReference type="Proteomes" id="UP000002009">
    <property type="component" value="Chromosome 4"/>
</dbReference>
<dbReference type="PANTHER" id="PTHR47447:SF17">
    <property type="entry name" value="OS12G0638900 PROTEIN"/>
    <property type="match status" value="1"/>
</dbReference>
<dbReference type="KEGG" id="mis:MICPUN_57640"/>